<accession>A0A840ZHQ9</accession>
<dbReference type="RefSeq" id="WP_183566935.1">
    <property type="nucleotide sequence ID" value="NZ_JACHOP010000004.1"/>
</dbReference>
<proteinExistence type="predicted"/>
<sequence length="72" mass="7776">MDTASSDTAPTTSEAFDERLREEAATAGRAALDSALQRFTTEQRDAFWNAIGLYYSTRRHPGANDAAVAPAL</sequence>
<comment type="caution">
    <text evidence="1">The sequence shown here is derived from an EMBL/GenBank/DDBJ whole genome shotgun (WGS) entry which is preliminary data.</text>
</comment>
<organism evidence="1 2">
    <name type="scientific">Methylorubrum rhodinum</name>
    <dbReference type="NCBI Taxonomy" id="29428"/>
    <lineage>
        <taxon>Bacteria</taxon>
        <taxon>Pseudomonadati</taxon>
        <taxon>Pseudomonadota</taxon>
        <taxon>Alphaproteobacteria</taxon>
        <taxon>Hyphomicrobiales</taxon>
        <taxon>Methylobacteriaceae</taxon>
        <taxon>Methylorubrum</taxon>
    </lineage>
</organism>
<keyword evidence="2" id="KW-1185">Reference proteome</keyword>
<reference evidence="1 2" key="1">
    <citation type="submission" date="2020-08" db="EMBL/GenBank/DDBJ databases">
        <title>Genomic Encyclopedia of Type Strains, Phase IV (KMG-IV): sequencing the most valuable type-strain genomes for metagenomic binning, comparative biology and taxonomic classification.</title>
        <authorList>
            <person name="Goeker M."/>
        </authorList>
    </citation>
    <scope>NUCLEOTIDE SEQUENCE [LARGE SCALE GENOMIC DNA]</scope>
    <source>
        <strain evidence="1 2">DSM 2163</strain>
    </source>
</reference>
<dbReference type="EMBL" id="JACHOP010000004">
    <property type="protein sequence ID" value="MBB5756698.1"/>
    <property type="molecule type" value="Genomic_DNA"/>
</dbReference>
<dbReference type="Proteomes" id="UP000583454">
    <property type="component" value="Unassembled WGS sequence"/>
</dbReference>
<name>A0A840ZHQ9_9HYPH</name>
<protein>
    <submittedName>
        <fullName evidence="1">Uncharacterized protein</fullName>
    </submittedName>
</protein>
<dbReference type="AlphaFoldDB" id="A0A840ZHQ9"/>
<evidence type="ECO:0000313" key="1">
    <source>
        <dbReference type="EMBL" id="MBB5756698.1"/>
    </source>
</evidence>
<gene>
    <name evidence="1" type="ORF">HNR00_001398</name>
</gene>
<evidence type="ECO:0000313" key="2">
    <source>
        <dbReference type="Proteomes" id="UP000583454"/>
    </source>
</evidence>